<evidence type="ECO:0008006" key="4">
    <source>
        <dbReference type="Google" id="ProtNLM"/>
    </source>
</evidence>
<evidence type="ECO:0000256" key="1">
    <source>
        <dbReference type="SAM" id="Phobius"/>
    </source>
</evidence>
<dbReference type="RefSeq" id="WP_249297906.1">
    <property type="nucleotide sequence ID" value="NZ_JACRSX010000008.1"/>
</dbReference>
<reference evidence="2 3" key="1">
    <citation type="submission" date="2020-08" db="EMBL/GenBank/DDBJ databases">
        <title>Genome public.</title>
        <authorList>
            <person name="Liu C."/>
            <person name="Sun Q."/>
        </authorList>
    </citation>
    <scope>NUCLEOTIDE SEQUENCE [LARGE SCALE GENOMIC DNA]</scope>
    <source>
        <strain evidence="2 3">NSJ-37</strain>
    </source>
</reference>
<sequence length="412" mass="46981">MKYIFKNIKSFARDYTKIFVLMIVTIMASTLIIHLSYGMFREYKERKELSRSATNEIVFRLKSSYISGAEANADAGGSLTVVGDLNNQKYEKYDDVQDLTAADIKKFAKEVDPEVAGKLLNIHTGILEGEYRFDTDFLIDHGKIVNSGDYGPDSLYNYQIGTTTGNIFQYGRYFSDREYAEGDKVCIMYGSQKKPEGDYLKKNMTESGTVMIGGDEYEIIGLQNGIGTGFLPITAVGEDTVLLDEMDMRFKDNISLREINLLIRAAEKCFGDRAECNYDLQETENNTYLYNTVLLLVLVVSMVAAFNFCALYHYIVTTRQRTLKIFRICGLSHSKSILLYLGECSVLSAGTYLVTLLLFRYLLMPFLAGRWNVFDFHFPVGVYGTLFLIFFVSSFVLQFVMIRRTLKKKMIR</sequence>
<feature type="transmembrane region" description="Helical" evidence="1">
    <location>
        <begin position="337"/>
        <end position="362"/>
    </location>
</feature>
<feature type="transmembrane region" description="Helical" evidence="1">
    <location>
        <begin position="20"/>
        <end position="40"/>
    </location>
</feature>
<comment type="caution">
    <text evidence="2">The sequence shown here is derived from an EMBL/GenBank/DDBJ whole genome shotgun (WGS) entry which is preliminary data.</text>
</comment>
<evidence type="ECO:0000313" key="2">
    <source>
        <dbReference type="EMBL" id="MBC8562573.1"/>
    </source>
</evidence>
<keyword evidence="3" id="KW-1185">Reference proteome</keyword>
<organism evidence="2 3">
    <name type="scientific">Jutongia huaianensis</name>
    <dbReference type="NCBI Taxonomy" id="2763668"/>
    <lineage>
        <taxon>Bacteria</taxon>
        <taxon>Bacillati</taxon>
        <taxon>Bacillota</taxon>
        <taxon>Clostridia</taxon>
        <taxon>Lachnospirales</taxon>
        <taxon>Lachnospiraceae</taxon>
        <taxon>Jutongia</taxon>
    </lineage>
</organism>
<feature type="transmembrane region" description="Helical" evidence="1">
    <location>
        <begin position="288"/>
        <end position="316"/>
    </location>
</feature>
<dbReference type="Proteomes" id="UP000606193">
    <property type="component" value="Unassembled WGS sequence"/>
</dbReference>
<proteinExistence type="predicted"/>
<protein>
    <recommendedName>
        <fullName evidence="4">ABC transporter permease</fullName>
    </recommendedName>
</protein>
<dbReference type="EMBL" id="JACRSX010000008">
    <property type="protein sequence ID" value="MBC8562573.1"/>
    <property type="molecule type" value="Genomic_DNA"/>
</dbReference>
<keyword evidence="1" id="KW-0812">Transmembrane</keyword>
<feature type="transmembrane region" description="Helical" evidence="1">
    <location>
        <begin position="382"/>
        <end position="402"/>
    </location>
</feature>
<name>A0ABR7N1S4_9FIRM</name>
<accession>A0ABR7N1S4</accession>
<keyword evidence="1" id="KW-0472">Membrane</keyword>
<evidence type="ECO:0000313" key="3">
    <source>
        <dbReference type="Proteomes" id="UP000606193"/>
    </source>
</evidence>
<keyword evidence="1" id="KW-1133">Transmembrane helix</keyword>
<gene>
    <name evidence="2" type="ORF">H8704_08015</name>
</gene>